<evidence type="ECO:0000313" key="3">
    <source>
        <dbReference type="Proteomes" id="UP000723463"/>
    </source>
</evidence>
<dbReference type="Proteomes" id="UP000723463">
    <property type="component" value="Unassembled WGS sequence"/>
</dbReference>
<comment type="caution">
    <text evidence="2">The sequence shown here is derived from an EMBL/GenBank/DDBJ whole genome shotgun (WGS) entry which is preliminary data.</text>
</comment>
<keyword evidence="3" id="KW-1185">Reference proteome</keyword>
<gene>
    <name evidence="2" type="ORF">EC957_009289</name>
</gene>
<protein>
    <submittedName>
        <fullName evidence="2">Uncharacterized protein</fullName>
    </submittedName>
</protein>
<evidence type="ECO:0000313" key="2">
    <source>
        <dbReference type="EMBL" id="KAF9546838.1"/>
    </source>
</evidence>
<name>A0A9P6FAI5_9FUNG</name>
<evidence type="ECO:0000256" key="1">
    <source>
        <dbReference type="SAM" id="MobiDB-lite"/>
    </source>
</evidence>
<dbReference type="AlphaFoldDB" id="A0A9P6FAI5"/>
<dbReference type="EMBL" id="JAAAXW010000050">
    <property type="protein sequence ID" value="KAF9546838.1"/>
    <property type="molecule type" value="Genomic_DNA"/>
</dbReference>
<feature type="region of interest" description="Disordered" evidence="1">
    <location>
        <begin position="179"/>
        <end position="243"/>
    </location>
</feature>
<sequence>MTHADSGDADTHYQAFRVPSEKEFIFLPVFQHPITKDLYVIWSDITNCFPEATRIQCRNVYVPMLRDSRLYRVKPFGIKYHPGVVLDVIFGKKPTSRKYGSSREHQSTNSSIDHPAAAAVTVGEVPGQGADHSAEDEDGKDDVGDRAGREGEAEVKMTEDQEDRAVGLDSMLKESTDQAALMSMPNIPPASDREVLEKGEEAPEQGKDLKTKEQKEEQERERGEKEEQEQEDTAPYAQAMPVGNVRPDLPFTIEDLIRHRVKNIMEARYSWAQCSGHSRFFVLLPVLGSNPRLPGAASTSSTATTPTTTATSSVPGIYNKTKFQLYFLCDCGGLPEAKDKANPHWIDKNGRISTSLPAVKDLNQLQLRALIPIVGDYVMGILEMLKYGVYIDSIPQDTAQRVSLAIKYLESKGVQSCESLIAEIAPNPTVPTTQSLLDRLPPIAILVEKTLDAFGSKLSRDPNGQYSVMYPLRTVRGDARWMCGRHWMSTWSDVALYTKALTFHQEPESPEGSFTPLYGILSSRITTVKRALLFFELARQIPRNPVFTVWLDWDLTVKDEDELAKAIGGLSAAVVHILVRVRSKPQDEIDAGMAFGQLRLTTAALRNSDIEMFTLTEADPEGKYNYQDLPTDMTYRQSYGPKAGTQITVVSRHERGGRMAAAVRGTDADLALSTIRRVAGGFHHFAGLRFGHNEHHLIVKFGGTKEGEVVGSDVEKDTDFANGDMMSFIEKRQWKDEVYCTSDIDFGAQFFHLGYLSKVIMRFSRDSHWAEVREVIMSNKHLNAITLDCQMPDFDPSQVFETYKDLLSDHPTIEKFQIHSGMHSAEVTSTFTWRNPNDPAKTRVDITCCRCDDVEAMFQRYAPMIERLALEGIDATDAAAMLKSMRRKKKPLALKYLSVKDIHLLEPAVREILQEVILKGAMEDVIICGSVTAQEGRKESVSKARLMANVKIWAEFLFAVRSKVTELAVQDSPKRRLLHAMESLPAVSVEMPRLTLFHLTCATQSGLLESPWLDMFFKYKGPAAQEDKNVFKSGDVCLADALTRTIQMAEKSQTITDLRLHEGVMTRDDWIRLLGYLDFSRMVNCSVQQTNVLAPATLLQIADVVLKDSAVLQYFYVRDGRGVDYDTGAVLETIFGPKKADVEGEHESSKLIDLNGFVL</sequence>
<feature type="compositionally biased region" description="Basic and acidic residues" evidence="1">
    <location>
        <begin position="191"/>
        <end position="225"/>
    </location>
</feature>
<proteinExistence type="predicted"/>
<feature type="region of interest" description="Disordered" evidence="1">
    <location>
        <begin position="126"/>
        <end position="164"/>
    </location>
</feature>
<feature type="region of interest" description="Disordered" evidence="1">
    <location>
        <begin position="96"/>
        <end position="115"/>
    </location>
</feature>
<organism evidence="2 3">
    <name type="scientific">Mortierella hygrophila</name>
    <dbReference type="NCBI Taxonomy" id="979708"/>
    <lineage>
        <taxon>Eukaryota</taxon>
        <taxon>Fungi</taxon>
        <taxon>Fungi incertae sedis</taxon>
        <taxon>Mucoromycota</taxon>
        <taxon>Mortierellomycotina</taxon>
        <taxon>Mortierellomycetes</taxon>
        <taxon>Mortierellales</taxon>
        <taxon>Mortierellaceae</taxon>
        <taxon>Mortierella</taxon>
    </lineage>
</organism>
<accession>A0A9P6FAI5</accession>
<feature type="compositionally biased region" description="Basic and acidic residues" evidence="1">
    <location>
        <begin position="141"/>
        <end position="164"/>
    </location>
</feature>
<reference evidence="2" key="1">
    <citation type="journal article" date="2020" name="Fungal Divers.">
        <title>Resolving the Mortierellaceae phylogeny through synthesis of multi-gene phylogenetics and phylogenomics.</title>
        <authorList>
            <person name="Vandepol N."/>
            <person name="Liber J."/>
            <person name="Desiro A."/>
            <person name="Na H."/>
            <person name="Kennedy M."/>
            <person name="Barry K."/>
            <person name="Grigoriev I.V."/>
            <person name="Miller A.N."/>
            <person name="O'Donnell K."/>
            <person name="Stajich J.E."/>
            <person name="Bonito G."/>
        </authorList>
    </citation>
    <scope>NUCLEOTIDE SEQUENCE</scope>
    <source>
        <strain evidence="2">NRRL 2591</strain>
    </source>
</reference>